<dbReference type="Proteomes" id="UP000053989">
    <property type="component" value="Unassembled WGS sequence"/>
</dbReference>
<organism evidence="2 3">
    <name type="scientific">Scleroderma citrinum Foug A</name>
    <dbReference type="NCBI Taxonomy" id="1036808"/>
    <lineage>
        <taxon>Eukaryota</taxon>
        <taxon>Fungi</taxon>
        <taxon>Dikarya</taxon>
        <taxon>Basidiomycota</taxon>
        <taxon>Agaricomycotina</taxon>
        <taxon>Agaricomycetes</taxon>
        <taxon>Agaricomycetidae</taxon>
        <taxon>Boletales</taxon>
        <taxon>Sclerodermatineae</taxon>
        <taxon>Sclerodermataceae</taxon>
        <taxon>Scleroderma</taxon>
    </lineage>
</organism>
<dbReference type="InParanoid" id="A0A0C2ZTC7"/>
<feature type="region of interest" description="Disordered" evidence="1">
    <location>
        <begin position="1"/>
        <end position="29"/>
    </location>
</feature>
<reference evidence="3" key="2">
    <citation type="submission" date="2015-01" db="EMBL/GenBank/DDBJ databases">
        <title>Evolutionary Origins and Diversification of the Mycorrhizal Mutualists.</title>
        <authorList>
            <consortium name="DOE Joint Genome Institute"/>
            <consortium name="Mycorrhizal Genomics Consortium"/>
            <person name="Kohler A."/>
            <person name="Kuo A."/>
            <person name="Nagy L.G."/>
            <person name="Floudas D."/>
            <person name="Copeland A."/>
            <person name="Barry K.W."/>
            <person name="Cichocki N."/>
            <person name="Veneault-Fourrey C."/>
            <person name="LaButti K."/>
            <person name="Lindquist E.A."/>
            <person name="Lipzen A."/>
            <person name="Lundell T."/>
            <person name="Morin E."/>
            <person name="Murat C."/>
            <person name="Riley R."/>
            <person name="Ohm R."/>
            <person name="Sun H."/>
            <person name="Tunlid A."/>
            <person name="Henrissat B."/>
            <person name="Grigoriev I.V."/>
            <person name="Hibbett D.S."/>
            <person name="Martin F."/>
        </authorList>
    </citation>
    <scope>NUCLEOTIDE SEQUENCE [LARGE SCALE GENOMIC DNA]</scope>
    <source>
        <strain evidence="3">Foug A</strain>
    </source>
</reference>
<keyword evidence="3" id="KW-1185">Reference proteome</keyword>
<proteinExistence type="predicted"/>
<evidence type="ECO:0000313" key="2">
    <source>
        <dbReference type="EMBL" id="KIM64768.1"/>
    </source>
</evidence>
<reference evidence="2 3" key="1">
    <citation type="submission" date="2014-04" db="EMBL/GenBank/DDBJ databases">
        <authorList>
            <consortium name="DOE Joint Genome Institute"/>
            <person name="Kuo A."/>
            <person name="Kohler A."/>
            <person name="Nagy L.G."/>
            <person name="Floudas D."/>
            <person name="Copeland A."/>
            <person name="Barry K.W."/>
            <person name="Cichocki N."/>
            <person name="Veneault-Fourrey C."/>
            <person name="LaButti K."/>
            <person name="Lindquist E.A."/>
            <person name="Lipzen A."/>
            <person name="Lundell T."/>
            <person name="Morin E."/>
            <person name="Murat C."/>
            <person name="Sun H."/>
            <person name="Tunlid A."/>
            <person name="Henrissat B."/>
            <person name="Grigoriev I.V."/>
            <person name="Hibbett D.S."/>
            <person name="Martin F."/>
            <person name="Nordberg H.P."/>
            <person name="Cantor M.N."/>
            <person name="Hua S.X."/>
        </authorList>
    </citation>
    <scope>NUCLEOTIDE SEQUENCE [LARGE SCALE GENOMIC DNA]</scope>
    <source>
        <strain evidence="2 3">Foug A</strain>
    </source>
</reference>
<sequence>MIHDHSRKAQDSYEPHVDGVSMKSSKAPQGTKLGDYGHFSDCEDFCCEGNIFVASFQGGHHPKAARGISKRRVPERERLCFGPLERARFYRIIQTTLPVTSN</sequence>
<protein>
    <submittedName>
        <fullName evidence="2">Uncharacterized protein</fullName>
    </submittedName>
</protein>
<dbReference type="HOGENOM" id="CLU_2279137_0_0_1"/>
<accession>A0A0C2ZTC7</accession>
<dbReference type="AlphaFoldDB" id="A0A0C2ZTC7"/>
<dbReference type="OrthoDB" id="2688287at2759"/>
<evidence type="ECO:0000313" key="3">
    <source>
        <dbReference type="Proteomes" id="UP000053989"/>
    </source>
</evidence>
<dbReference type="EMBL" id="KN822026">
    <property type="protein sequence ID" value="KIM64768.1"/>
    <property type="molecule type" value="Genomic_DNA"/>
</dbReference>
<gene>
    <name evidence="2" type="ORF">SCLCIDRAFT_593290</name>
</gene>
<name>A0A0C2ZTC7_9AGAM</name>
<feature type="compositionally biased region" description="Basic and acidic residues" evidence="1">
    <location>
        <begin position="1"/>
        <end position="17"/>
    </location>
</feature>
<evidence type="ECO:0000256" key="1">
    <source>
        <dbReference type="SAM" id="MobiDB-lite"/>
    </source>
</evidence>